<evidence type="ECO:0000313" key="8">
    <source>
        <dbReference type="Proteomes" id="UP000094296"/>
    </source>
</evidence>
<keyword evidence="4" id="KW-0808">Transferase</keyword>
<dbReference type="Pfam" id="PF01739">
    <property type="entry name" value="CheR"/>
    <property type="match status" value="1"/>
</dbReference>
<keyword evidence="3" id="KW-0489">Methyltransferase</keyword>
<proteinExistence type="predicted"/>
<dbReference type="SMART" id="SM00138">
    <property type="entry name" value="MeTrc"/>
    <property type="match status" value="1"/>
</dbReference>
<dbReference type="RefSeq" id="WP_069644093.1">
    <property type="nucleotide sequence ID" value="NZ_MIJE01000034.1"/>
</dbReference>
<dbReference type="InterPro" id="IPR000780">
    <property type="entry name" value="CheR_MeTrfase"/>
</dbReference>
<dbReference type="InterPro" id="IPR036804">
    <property type="entry name" value="CheR_N_sf"/>
</dbReference>
<sequence>MTIENMPLTDQEFRTLQAFIESVIGVKLTDTKRALVMSRLSKRVRELNIKSYQEYIELVNNDPDELQVLFNKITTNVTQFFRESHHFNYLQNVFLPKFVADPAHSQKKSLRVWSSACSTGEEPYTIAMCLLEFFKQHPGWKIQILASDINTDALNKAKSGIYNKQEITGIPYNFLKTYFKMGVNENEGKFKAKDSLQKIISFKQINLITDTYPITEPLHIIFCRNVFIYFDKQTQKGIINRFANNLHDDGVLMLGHSESINSLNSDNKWNLVGQTIYTKGLT</sequence>
<dbReference type="SUPFAM" id="SSF47757">
    <property type="entry name" value="Chemotaxis receptor methyltransferase CheR, N-terminal domain"/>
    <property type="match status" value="1"/>
</dbReference>
<dbReference type="SUPFAM" id="SSF53335">
    <property type="entry name" value="S-adenosyl-L-methionine-dependent methyltransferases"/>
    <property type="match status" value="1"/>
</dbReference>
<dbReference type="InterPro" id="IPR050903">
    <property type="entry name" value="Bact_Chemotaxis_MeTrfase"/>
</dbReference>
<dbReference type="Proteomes" id="UP000094296">
    <property type="component" value="Unassembled WGS sequence"/>
</dbReference>
<evidence type="ECO:0000256" key="5">
    <source>
        <dbReference type="ARBA" id="ARBA00022691"/>
    </source>
</evidence>
<dbReference type="PRINTS" id="PR00996">
    <property type="entry name" value="CHERMTFRASE"/>
</dbReference>
<dbReference type="GO" id="GO:0032259">
    <property type="term" value="P:methylation"/>
    <property type="evidence" value="ECO:0007669"/>
    <property type="project" value="UniProtKB-KW"/>
</dbReference>
<dbReference type="Pfam" id="PF03705">
    <property type="entry name" value="CheR_N"/>
    <property type="match status" value="1"/>
</dbReference>
<dbReference type="PIRSF" id="PIRSF000410">
    <property type="entry name" value="CheR"/>
    <property type="match status" value="1"/>
</dbReference>
<comment type="catalytic activity">
    <reaction evidence="1">
        <text>L-glutamyl-[protein] + S-adenosyl-L-methionine = [protein]-L-glutamate 5-O-methyl ester + S-adenosyl-L-homocysteine</text>
        <dbReference type="Rhea" id="RHEA:24452"/>
        <dbReference type="Rhea" id="RHEA-COMP:10208"/>
        <dbReference type="Rhea" id="RHEA-COMP:10311"/>
        <dbReference type="ChEBI" id="CHEBI:29973"/>
        <dbReference type="ChEBI" id="CHEBI:57856"/>
        <dbReference type="ChEBI" id="CHEBI:59789"/>
        <dbReference type="ChEBI" id="CHEBI:82795"/>
        <dbReference type="EC" id="2.1.1.80"/>
    </reaction>
</comment>
<evidence type="ECO:0000256" key="2">
    <source>
        <dbReference type="ARBA" id="ARBA00012534"/>
    </source>
</evidence>
<keyword evidence="5" id="KW-0949">S-adenosyl-L-methionine</keyword>
<dbReference type="InterPro" id="IPR022641">
    <property type="entry name" value="CheR_N"/>
</dbReference>
<dbReference type="InterPro" id="IPR026024">
    <property type="entry name" value="Chemotaxis_MeTrfase_CheR"/>
</dbReference>
<reference evidence="7 8" key="1">
    <citation type="submission" date="2016-09" db="EMBL/GenBank/DDBJ databases">
        <title>Draft genome sequence for the type strain of Desulfuribacillus alkaliarsenatis AHT28, an obligately anaerobic, sulfidogenic bacterium isolated from Russian soda lake sediments.</title>
        <authorList>
            <person name="Abin C.A."/>
            <person name="Hollibaugh J.T."/>
        </authorList>
    </citation>
    <scope>NUCLEOTIDE SEQUENCE [LARGE SCALE GENOMIC DNA]</scope>
    <source>
        <strain evidence="7 8">AHT28</strain>
    </source>
</reference>
<dbReference type="GO" id="GO:0008983">
    <property type="term" value="F:protein-glutamate O-methyltransferase activity"/>
    <property type="evidence" value="ECO:0007669"/>
    <property type="project" value="UniProtKB-EC"/>
</dbReference>
<dbReference type="PANTHER" id="PTHR24422:SF19">
    <property type="entry name" value="CHEMOTAXIS PROTEIN METHYLTRANSFERASE"/>
    <property type="match status" value="1"/>
</dbReference>
<comment type="caution">
    <text evidence="7">The sequence shown here is derived from an EMBL/GenBank/DDBJ whole genome shotgun (WGS) entry which is preliminary data.</text>
</comment>
<dbReference type="InterPro" id="IPR022642">
    <property type="entry name" value="CheR_C"/>
</dbReference>
<dbReference type="Gene3D" id="1.10.155.10">
    <property type="entry name" value="Chemotaxis receptor methyltransferase CheR, N-terminal domain"/>
    <property type="match status" value="1"/>
</dbReference>
<evidence type="ECO:0000313" key="7">
    <source>
        <dbReference type="EMBL" id="OEF95821.1"/>
    </source>
</evidence>
<dbReference type="EMBL" id="MIJE01000034">
    <property type="protein sequence ID" value="OEF95821.1"/>
    <property type="molecule type" value="Genomic_DNA"/>
</dbReference>
<feature type="domain" description="CheR-type methyltransferase" evidence="6">
    <location>
        <begin position="1"/>
        <end position="282"/>
    </location>
</feature>
<dbReference type="EC" id="2.1.1.80" evidence="2"/>
<dbReference type="STRING" id="766136.BHF68_10505"/>
<dbReference type="PROSITE" id="PS50123">
    <property type="entry name" value="CHER"/>
    <property type="match status" value="1"/>
</dbReference>
<dbReference type="OrthoDB" id="9816309at2"/>
<dbReference type="InterPro" id="IPR029063">
    <property type="entry name" value="SAM-dependent_MTases_sf"/>
</dbReference>
<organism evidence="7 8">
    <name type="scientific">Desulfuribacillus alkaliarsenatis</name>
    <dbReference type="NCBI Taxonomy" id="766136"/>
    <lineage>
        <taxon>Bacteria</taxon>
        <taxon>Bacillati</taxon>
        <taxon>Bacillota</taxon>
        <taxon>Desulfuribacillia</taxon>
        <taxon>Desulfuribacillales</taxon>
        <taxon>Desulfuribacillaceae</taxon>
        <taxon>Desulfuribacillus</taxon>
    </lineage>
</organism>
<protein>
    <recommendedName>
        <fullName evidence="2">protein-glutamate O-methyltransferase</fullName>
        <ecNumber evidence="2">2.1.1.80</ecNumber>
    </recommendedName>
</protein>
<evidence type="ECO:0000256" key="1">
    <source>
        <dbReference type="ARBA" id="ARBA00001541"/>
    </source>
</evidence>
<dbReference type="AlphaFoldDB" id="A0A1E5FZ24"/>
<evidence type="ECO:0000256" key="3">
    <source>
        <dbReference type="ARBA" id="ARBA00022603"/>
    </source>
</evidence>
<evidence type="ECO:0000256" key="4">
    <source>
        <dbReference type="ARBA" id="ARBA00022679"/>
    </source>
</evidence>
<gene>
    <name evidence="7" type="ORF">BHF68_10505</name>
</gene>
<evidence type="ECO:0000259" key="6">
    <source>
        <dbReference type="PROSITE" id="PS50123"/>
    </source>
</evidence>
<keyword evidence="8" id="KW-1185">Reference proteome</keyword>
<accession>A0A1E5FZ24</accession>
<name>A0A1E5FZ24_9FIRM</name>
<dbReference type="PANTHER" id="PTHR24422">
    <property type="entry name" value="CHEMOTAXIS PROTEIN METHYLTRANSFERASE"/>
    <property type="match status" value="1"/>
</dbReference>
<dbReference type="Gene3D" id="3.40.50.150">
    <property type="entry name" value="Vaccinia Virus protein VP39"/>
    <property type="match status" value="1"/>
</dbReference>